<dbReference type="SUPFAM" id="SSF46767">
    <property type="entry name" value="Methylated DNA-protein cysteine methyltransferase, C-terminal domain"/>
    <property type="match status" value="1"/>
</dbReference>
<dbReference type="InterPro" id="IPR036631">
    <property type="entry name" value="MGMT_N_sf"/>
</dbReference>
<evidence type="ECO:0000259" key="10">
    <source>
        <dbReference type="Pfam" id="PF02870"/>
    </source>
</evidence>
<reference evidence="11" key="1">
    <citation type="submission" date="2019-02" db="EMBL/GenBank/DDBJ databases">
        <authorList>
            <person name="Gruber-Vodicka R. H."/>
            <person name="Seah K. B. B."/>
        </authorList>
    </citation>
    <scope>NUCLEOTIDE SEQUENCE</scope>
    <source>
        <strain evidence="11">BECK_BZ106</strain>
    </source>
</reference>
<dbReference type="SUPFAM" id="SSF53155">
    <property type="entry name" value="Methylated DNA-protein cysteine methyltransferase domain"/>
    <property type="match status" value="1"/>
</dbReference>
<keyword evidence="4 11" id="KW-0489">Methyltransferase</keyword>
<dbReference type="AlphaFoldDB" id="A0A450S7G2"/>
<evidence type="ECO:0000256" key="5">
    <source>
        <dbReference type="ARBA" id="ARBA00022679"/>
    </source>
</evidence>
<dbReference type="NCBIfam" id="TIGR00589">
    <property type="entry name" value="ogt"/>
    <property type="match status" value="1"/>
</dbReference>
<keyword evidence="7" id="KW-0234">DNA repair</keyword>
<dbReference type="EC" id="2.1.1.63" evidence="3"/>
<dbReference type="GO" id="GO:0006281">
    <property type="term" value="P:DNA repair"/>
    <property type="evidence" value="ECO:0007669"/>
    <property type="project" value="UniProtKB-KW"/>
</dbReference>
<dbReference type="GO" id="GO:0032259">
    <property type="term" value="P:methylation"/>
    <property type="evidence" value="ECO:0007669"/>
    <property type="project" value="UniProtKB-KW"/>
</dbReference>
<dbReference type="InterPro" id="IPR036388">
    <property type="entry name" value="WH-like_DNA-bd_sf"/>
</dbReference>
<dbReference type="InterPro" id="IPR014048">
    <property type="entry name" value="MethylDNA_cys_MeTrfase_DNA-bd"/>
</dbReference>
<evidence type="ECO:0000313" key="11">
    <source>
        <dbReference type="EMBL" id="VFJ47817.1"/>
    </source>
</evidence>
<dbReference type="InterPro" id="IPR001497">
    <property type="entry name" value="MethylDNA_cys_MeTrfase_AS"/>
</dbReference>
<comment type="catalytic activity">
    <reaction evidence="8">
        <text>a 6-O-methyl-2'-deoxyguanosine in DNA + L-cysteinyl-[protein] = S-methyl-L-cysteinyl-[protein] + a 2'-deoxyguanosine in DNA</text>
        <dbReference type="Rhea" id="RHEA:24000"/>
        <dbReference type="Rhea" id="RHEA-COMP:10131"/>
        <dbReference type="Rhea" id="RHEA-COMP:10132"/>
        <dbReference type="Rhea" id="RHEA-COMP:11367"/>
        <dbReference type="Rhea" id="RHEA-COMP:11368"/>
        <dbReference type="ChEBI" id="CHEBI:29950"/>
        <dbReference type="ChEBI" id="CHEBI:82612"/>
        <dbReference type="ChEBI" id="CHEBI:85445"/>
        <dbReference type="ChEBI" id="CHEBI:85448"/>
        <dbReference type="EC" id="2.1.1.63"/>
    </reaction>
</comment>
<evidence type="ECO:0000256" key="8">
    <source>
        <dbReference type="ARBA" id="ARBA00049348"/>
    </source>
</evidence>
<organism evidence="11">
    <name type="scientific">Candidatus Kentrum sp. FW</name>
    <dbReference type="NCBI Taxonomy" id="2126338"/>
    <lineage>
        <taxon>Bacteria</taxon>
        <taxon>Pseudomonadati</taxon>
        <taxon>Pseudomonadota</taxon>
        <taxon>Gammaproteobacteria</taxon>
        <taxon>Candidatus Kentrum</taxon>
    </lineage>
</organism>
<dbReference type="PROSITE" id="PS00374">
    <property type="entry name" value="MGMT"/>
    <property type="match status" value="1"/>
</dbReference>
<feature type="domain" description="Methylguanine DNA methyltransferase ribonuclease-like" evidence="10">
    <location>
        <begin position="6"/>
        <end position="95"/>
    </location>
</feature>
<evidence type="ECO:0000256" key="2">
    <source>
        <dbReference type="ARBA" id="ARBA00008711"/>
    </source>
</evidence>
<dbReference type="Gene3D" id="1.10.10.10">
    <property type="entry name" value="Winged helix-like DNA-binding domain superfamily/Winged helix DNA-binding domain"/>
    <property type="match status" value="1"/>
</dbReference>
<dbReference type="CDD" id="cd06445">
    <property type="entry name" value="ATase"/>
    <property type="match status" value="1"/>
</dbReference>
<dbReference type="EMBL" id="CAADFD010000003">
    <property type="protein sequence ID" value="VFJ47817.1"/>
    <property type="molecule type" value="Genomic_DNA"/>
</dbReference>
<dbReference type="InterPro" id="IPR008332">
    <property type="entry name" value="MethylG_MeTrfase_N"/>
</dbReference>
<dbReference type="FunFam" id="1.10.10.10:FF:000214">
    <property type="entry name" value="Methylated-DNA--protein-cysteine methyltransferase"/>
    <property type="match status" value="1"/>
</dbReference>
<dbReference type="Pfam" id="PF02870">
    <property type="entry name" value="Methyltransf_1N"/>
    <property type="match status" value="1"/>
</dbReference>
<dbReference type="PANTHER" id="PTHR10815:SF13">
    <property type="entry name" value="METHYLATED-DNA--PROTEIN-CYSTEINE METHYLTRANSFERASE"/>
    <property type="match status" value="1"/>
</dbReference>
<name>A0A450S7G2_9GAMM</name>
<sequence length="194" mass="20909">MAHLAMIPSPLGMLGIAVSKEGSLCRIEFPLKGYKREAEASLHGKNQSVFASGCGGLSGKTIDDVCTGNPVMVDVVAQLDRYFEDPQWCFKLPLTLGGTPFQRRVWRALQSIPPGETVAYGTLANALGTSARAVGNACRANPIPIIIPCHRVVGAHDTGGFMGSRTNGPLAIKRWLLMHEILSKSSKKRRVFHA</sequence>
<gene>
    <name evidence="11" type="ORF">BECKFW1821B_GA0114236_100323</name>
</gene>
<evidence type="ECO:0000256" key="3">
    <source>
        <dbReference type="ARBA" id="ARBA00011918"/>
    </source>
</evidence>
<proteinExistence type="inferred from homology"/>
<keyword evidence="5 11" id="KW-0808">Transferase</keyword>
<evidence type="ECO:0000256" key="1">
    <source>
        <dbReference type="ARBA" id="ARBA00001286"/>
    </source>
</evidence>
<dbReference type="InterPro" id="IPR036217">
    <property type="entry name" value="MethylDNA_cys_MeTrfase_DNAb"/>
</dbReference>
<accession>A0A450S7G2</accession>
<dbReference type="PANTHER" id="PTHR10815">
    <property type="entry name" value="METHYLATED-DNA--PROTEIN-CYSTEINE METHYLTRANSFERASE"/>
    <property type="match status" value="1"/>
</dbReference>
<feature type="domain" description="Methylated-DNA-[protein]-cysteine S-methyltransferase DNA binding" evidence="9">
    <location>
        <begin position="100"/>
        <end position="180"/>
    </location>
</feature>
<evidence type="ECO:0000256" key="7">
    <source>
        <dbReference type="ARBA" id="ARBA00023204"/>
    </source>
</evidence>
<keyword evidence="6" id="KW-0227">DNA damage</keyword>
<dbReference type="GO" id="GO:0003908">
    <property type="term" value="F:methylated-DNA-[protein]-cysteine S-methyltransferase activity"/>
    <property type="evidence" value="ECO:0007669"/>
    <property type="project" value="UniProtKB-EC"/>
</dbReference>
<evidence type="ECO:0000259" key="9">
    <source>
        <dbReference type="Pfam" id="PF01035"/>
    </source>
</evidence>
<dbReference type="Pfam" id="PF01035">
    <property type="entry name" value="DNA_binding_1"/>
    <property type="match status" value="1"/>
</dbReference>
<evidence type="ECO:0000256" key="4">
    <source>
        <dbReference type="ARBA" id="ARBA00022603"/>
    </source>
</evidence>
<comment type="similarity">
    <text evidence="2">Belongs to the MGMT family.</text>
</comment>
<comment type="catalytic activity">
    <reaction evidence="1">
        <text>a 4-O-methyl-thymidine in DNA + L-cysteinyl-[protein] = a thymidine in DNA + S-methyl-L-cysteinyl-[protein]</text>
        <dbReference type="Rhea" id="RHEA:53428"/>
        <dbReference type="Rhea" id="RHEA-COMP:10131"/>
        <dbReference type="Rhea" id="RHEA-COMP:10132"/>
        <dbReference type="Rhea" id="RHEA-COMP:13555"/>
        <dbReference type="Rhea" id="RHEA-COMP:13556"/>
        <dbReference type="ChEBI" id="CHEBI:29950"/>
        <dbReference type="ChEBI" id="CHEBI:82612"/>
        <dbReference type="ChEBI" id="CHEBI:137386"/>
        <dbReference type="ChEBI" id="CHEBI:137387"/>
        <dbReference type="EC" id="2.1.1.63"/>
    </reaction>
</comment>
<protein>
    <recommendedName>
        <fullName evidence="3">methylated-DNA--[protein]-cysteine S-methyltransferase</fullName>
        <ecNumber evidence="3">2.1.1.63</ecNumber>
    </recommendedName>
</protein>
<evidence type="ECO:0000256" key="6">
    <source>
        <dbReference type="ARBA" id="ARBA00022763"/>
    </source>
</evidence>
<dbReference type="Gene3D" id="3.30.160.70">
    <property type="entry name" value="Methylated DNA-protein cysteine methyltransferase domain"/>
    <property type="match status" value="1"/>
</dbReference>